<feature type="region of interest" description="Disordered" evidence="2">
    <location>
        <begin position="53"/>
        <end position="75"/>
    </location>
</feature>
<evidence type="ECO:0000256" key="3">
    <source>
        <dbReference type="SAM" id="SignalP"/>
    </source>
</evidence>
<sequence length="518" mass="58566">MVYLVLALATMTAPRGALSDDPEEESNEVAAPPSKVNLDSNLRRALLKALTELENEEASREDSGSSDIVEKASASSVSIISHDDGVTVAPDFPTTTTFQPEKVTVVFQRSQSHEQPTITTLEKDYGDEESIQTSATNNFGNQPFGKDSQSSKTEKPPNQNSIFNEEKTFTKTQKPLQIDESEAKVEDVQFFSAPLVAAFTVHQDEAGLPKKVEPIFRTHIPTKSQEQIIIEKEQQIKLAKQQEHAQLVQQQREKIRLEELKRHQEKLQLQQKHKALEEEIYRLNLSLRQQQQILLKQQEEFRARANPFVPLQSVPFNNQQQNFKPNVAFNQPADAGKLPANGQFLPVKGPVDFRTPFPISNNNFNEQIQSNRVFRQNIGFGNFGFNNNNNNFNRNPNSFSIQPSITPNVNNNFRNQLPIQQPNRFFRSNNNAEASFSSFLQPPNPPVQAQNTRFFRSNADLPGQNYQLSNLLYNSGAFRGKSSEDLNLISKVLSLHHDGGAGLSLRPELRQQQFANRF</sequence>
<evidence type="ECO:0000256" key="2">
    <source>
        <dbReference type="SAM" id="MobiDB-lite"/>
    </source>
</evidence>
<keyword evidence="3" id="KW-0732">Signal</keyword>
<feature type="coiled-coil region" evidence="1">
    <location>
        <begin position="238"/>
        <end position="286"/>
    </location>
</feature>
<evidence type="ECO:0000256" key="1">
    <source>
        <dbReference type="SAM" id="Coils"/>
    </source>
</evidence>
<dbReference type="Proteomes" id="UP001153712">
    <property type="component" value="Chromosome 15"/>
</dbReference>
<organism evidence="4 5">
    <name type="scientific">Phyllotreta striolata</name>
    <name type="common">Striped flea beetle</name>
    <name type="synonym">Crioceris striolata</name>
    <dbReference type="NCBI Taxonomy" id="444603"/>
    <lineage>
        <taxon>Eukaryota</taxon>
        <taxon>Metazoa</taxon>
        <taxon>Ecdysozoa</taxon>
        <taxon>Arthropoda</taxon>
        <taxon>Hexapoda</taxon>
        <taxon>Insecta</taxon>
        <taxon>Pterygota</taxon>
        <taxon>Neoptera</taxon>
        <taxon>Endopterygota</taxon>
        <taxon>Coleoptera</taxon>
        <taxon>Polyphaga</taxon>
        <taxon>Cucujiformia</taxon>
        <taxon>Chrysomeloidea</taxon>
        <taxon>Chrysomelidae</taxon>
        <taxon>Galerucinae</taxon>
        <taxon>Alticini</taxon>
        <taxon>Phyllotreta</taxon>
    </lineage>
</organism>
<evidence type="ECO:0000313" key="5">
    <source>
        <dbReference type="Proteomes" id="UP001153712"/>
    </source>
</evidence>
<dbReference type="EMBL" id="OU900108">
    <property type="protein sequence ID" value="CAG9857861.1"/>
    <property type="molecule type" value="Genomic_DNA"/>
</dbReference>
<feature type="region of interest" description="Disordered" evidence="2">
    <location>
        <begin position="133"/>
        <end position="167"/>
    </location>
</feature>
<name>A0A9N9XN21_PHYSR</name>
<reference evidence="4" key="1">
    <citation type="submission" date="2022-01" db="EMBL/GenBank/DDBJ databases">
        <authorList>
            <person name="King R."/>
        </authorList>
    </citation>
    <scope>NUCLEOTIDE SEQUENCE</scope>
</reference>
<accession>A0A9N9XN21</accession>
<dbReference type="OrthoDB" id="7699626at2759"/>
<keyword evidence="1" id="KW-0175">Coiled coil</keyword>
<dbReference type="AlphaFoldDB" id="A0A9N9XN21"/>
<feature type="signal peptide" evidence="3">
    <location>
        <begin position="1"/>
        <end position="19"/>
    </location>
</feature>
<gene>
    <name evidence="4" type="ORF">PHYEVI_LOCUS4259</name>
</gene>
<proteinExistence type="predicted"/>
<feature type="region of interest" description="Disordered" evidence="2">
    <location>
        <begin position="14"/>
        <end position="36"/>
    </location>
</feature>
<evidence type="ECO:0000313" key="4">
    <source>
        <dbReference type="EMBL" id="CAG9857861.1"/>
    </source>
</evidence>
<protein>
    <submittedName>
        <fullName evidence="4">Uncharacterized protein</fullName>
    </submittedName>
</protein>
<feature type="compositionally biased region" description="Polar residues" evidence="2">
    <location>
        <begin position="133"/>
        <end position="163"/>
    </location>
</feature>
<keyword evidence="5" id="KW-1185">Reference proteome</keyword>
<feature type="chain" id="PRO_5040217416" evidence="3">
    <location>
        <begin position="20"/>
        <end position="518"/>
    </location>
</feature>